<accession>A0A7S3VL28</accession>
<keyword evidence="2" id="KW-0472">Membrane</keyword>
<dbReference type="EMBL" id="HBIP01010137">
    <property type="protein sequence ID" value="CAE0490551.1"/>
    <property type="molecule type" value="Transcribed_RNA"/>
</dbReference>
<proteinExistence type="predicted"/>
<reference evidence="3" key="1">
    <citation type="submission" date="2021-01" db="EMBL/GenBank/DDBJ databases">
        <authorList>
            <person name="Corre E."/>
            <person name="Pelletier E."/>
            <person name="Niang G."/>
            <person name="Scheremetjew M."/>
            <person name="Finn R."/>
            <person name="Kale V."/>
            <person name="Holt S."/>
            <person name="Cochrane G."/>
            <person name="Meng A."/>
            <person name="Brown T."/>
            <person name="Cohen L."/>
        </authorList>
    </citation>
    <scope>NUCLEOTIDE SEQUENCE</scope>
    <source>
        <strain evidence="3">CCMP1320</strain>
    </source>
</reference>
<protein>
    <submittedName>
        <fullName evidence="3">Uncharacterized protein</fullName>
    </submittedName>
</protein>
<keyword evidence="2" id="KW-0812">Transmembrane</keyword>
<evidence type="ECO:0000313" key="3">
    <source>
        <dbReference type="EMBL" id="CAE0490551.1"/>
    </source>
</evidence>
<evidence type="ECO:0000256" key="1">
    <source>
        <dbReference type="SAM" id="MobiDB-lite"/>
    </source>
</evidence>
<organism evidence="3">
    <name type="scientific">Dunaliella tertiolecta</name>
    <name type="common">Green alga</name>
    <dbReference type="NCBI Taxonomy" id="3047"/>
    <lineage>
        <taxon>Eukaryota</taxon>
        <taxon>Viridiplantae</taxon>
        <taxon>Chlorophyta</taxon>
        <taxon>core chlorophytes</taxon>
        <taxon>Chlorophyceae</taxon>
        <taxon>CS clade</taxon>
        <taxon>Chlamydomonadales</taxon>
        <taxon>Dunaliellaceae</taxon>
        <taxon>Dunaliella</taxon>
    </lineage>
</organism>
<sequence length="99" mass="10835">MRARTHTRARAHKHTHTHTHARTHAHVRAQTHCALHIGWVMGMAESPLIARRILGCNTCNVAIVVAVGVSAFAFDMGLLPRHGAFALTWGLCLDMGLLP</sequence>
<gene>
    <name evidence="3" type="ORF">DTER00134_LOCUS5624</name>
</gene>
<keyword evidence="2" id="KW-1133">Transmembrane helix</keyword>
<dbReference type="AlphaFoldDB" id="A0A7S3VL28"/>
<name>A0A7S3VL28_DUNTE</name>
<feature type="transmembrane region" description="Helical" evidence="2">
    <location>
        <begin position="53"/>
        <end position="73"/>
    </location>
</feature>
<evidence type="ECO:0000256" key="2">
    <source>
        <dbReference type="SAM" id="Phobius"/>
    </source>
</evidence>
<feature type="region of interest" description="Disordered" evidence="1">
    <location>
        <begin position="1"/>
        <end position="23"/>
    </location>
</feature>